<comment type="caution">
    <text evidence="1">The sequence shown here is derived from an EMBL/GenBank/DDBJ whole genome shotgun (WGS) entry which is preliminary data.</text>
</comment>
<evidence type="ECO:0000313" key="1">
    <source>
        <dbReference type="EMBL" id="KAE9977267.1"/>
    </source>
</evidence>
<proteinExistence type="predicted"/>
<organism evidence="1 2">
    <name type="scientific">Venturia inaequalis</name>
    <name type="common">Apple scab fungus</name>
    <dbReference type="NCBI Taxonomy" id="5025"/>
    <lineage>
        <taxon>Eukaryota</taxon>
        <taxon>Fungi</taxon>
        <taxon>Dikarya</taxon>
        <taxon>Ascomycota</taxon>
        <taxon>Pezizomycotina</taxon>
        <taxon>Dothideomycetes</taxon>
        <taxon>Pleosporomycetidae</taxon>
        <taxon>Venturiales</taxon>
        <taxon>Venturiaceae</taxon>
        <taxon>Venturia</taxon>
    </lineage>
</organism>
<protein>
    <submittedName>
        <fullName evidence="1">Uncharacterized protein</fullName>
    </submittedName>
</protein>
<accession>A0A8H3UU59</accession>
<dbReference type="EMBL" id="WNWQ01000135">
    <property type="protein sequence ID" value="KAE9977267.1"/>
    <property type="molecule type" value="Genomic_DNA"/>
</dbReference>
<reference evidence="1 2" key="1">
    <citation type="submission" date="2019-11" db="EMBL/GenBank/DDBJ databases">
        <title>Venturia inaequalis Genome Resource.</title>
        <authorList>
            <person name="Lichtner F.J."/>
        </authorList>
    </citation>
    <scope>NUCLEOTIDE SEQUENCE [LARGE SCALE GENOMIC DNA]</scope>
    <source>
        <strain evidence="1">Bline_iso_100314</strain>
    </source>
</reference>
<name>A0A8H3UU59_VENIN</name>
<dbReference type="AlphaFoldDB" id="A0A8H3UU59"/>
<sequence>MSKPSYEALNASFRILSSLLQDFQPSDLSRISDGSDTLTRMKMAFQSSHKNFDGLLTAHRDLSKPAATDTKTNHQLTAFKMPTLEESCESFKATFSSQQTQSPVINFNGSTHSSLLSLPIELRYKIWGYAITPSFGHIDLQQPEGRPNLALAQVNHEIHAEVQYILHHDIKLCLSFLEFDMWQRTMAEAKQLFQPEQLSIEDDQRIYAIQWATVRDEMLSNLTAKLARNYAIGKDPQLLARFCNITLRIDIGYNYFRLPVTVASGRKDERARFGFRTPEYSQLDSWFTTLANVMFNDYAAQSSPQTIALKWNLIEESEEVYWWPIRSAPVYVSHSRIEEGLRRMICTWRDYFGGSRAIAQALADARPNLRVLSEPIVVIDDFRFIIEELDKDTHQSPRKEPKKAEGIIPTQWLEAQAYYLLHSHIYIFLMER</sequence>
<evidence type="ECO:0000313" key="2">
    <source>
        <dbReference type="Proteomes" id="UP000433883"/>
    </source>
</evidence>
<gene>
    <name evidence="1" type="ORF">BLS_001523</name>
</gene>
<dbReference type="Proteomes" id="UP000433883">
    <property type="component" value="Unassembled WGS sequence"/>
</dbReference>